<evidence type="ECO:0000256" key="5">
    <source>
        <dbReference type="ARBA" id="ARBA00022741"/>
    </source>
</evidence>
<dbReference type="InterPro" id="IPR050095">
    <property type="entry name" value="ECF_ABC_transporter_ATP-bd"/>
</dbReference>
<dbReference type="PANTHER" id="PTHR43553:SF24">
    <property type="entry name" value="ENERGY-COUPLING FACTOR TRANSPORTER ATP-BINDING PROTEIN ECFA1"/>
    <property type="match status" value="1"/>
</dbReference>
<evidence type="ECO:0000256" key="4">
    <source>
        <dbReference type="ARBA" id="ARBA00022475"/>
    </source>
</evidence>
<keyword evidence="7" id="KW-1278">Translocase</keyword>
<evidence type="ECO:0000313" key="10">
    <source>
        <dbReference type="EMBL" id="MDZ7542951.1"/>
    </source>
</evidence>
<protein>
    <submittedName>
        <fullName evidence="10">ATP-binding cassette domain-containing protein</fullName>
    </submittedName>
</protein>
<dbReference type="PROSITE" id="PS00211">
    <property type="entry name" value="ABC_TRANSPORTER_1"/>
    <property type="match status" value="1"/>
</dbReference>
<dbReference type="GO" id="GO:0043190">
    <property type="term" value="C:ATP-binding cassette (ABC) transporter complex"/>
    <property type="evidence" value="ECO:0007669"/>
    <property type="project" value="TreeGrafter"/>
</dbReference>
<evidence type="ECO:0000256" key="2">
    <source>
        <dbReference type="ARBA" id="ARBA00005417"/>
    </source>
</evidence>
<proteinExistence type="inferred from homology"/>
<feature type="domain" description="ABC transporter" evidence="9">
    <location>
        <begin position="2"/>
        <end position="166"/>
    </location>
</feature>
<keyword evidence="4" id="KW-1003">Cell membrane</keyword>
<keyword evidence="6 10" id="KW-0067">ATP-binding</keyword>
<name>A0AAW9KB64_CLOPF</name>
<keyword evidence="5" id="KW-0547">Nucleotide-binding</keyword>
<accession>A0AAW9KB64</accession>
<comment type="caution">
    <text evidence="10">The sequence shown here is derived from an EMBL/GenBank/DDBJ whole genome shotgun (WGS) entry which is preliminary data.</text>
</comment>
<dbReference type="InterPro" id="IPR003439">
    <property type="entry name" value="ABC_transporter-like_ATP-bd"/>
</dbReference>
<gene>
    <name evidence="10" type="ORF">GNF83_17535</name>
</gene>
<keyword evidence="3" id="KW-0813">Transport</keyword>
<dbReference type="GO" id="GO:0016887">
    <property type="term" value="F:ATP hydrolysis activity"/>
    <property type="evidence" value="ECO:0007669"/>
    <property type="project" value="InterPro"/>
</dbReference>
<dbReference type="Pfam" id="PF00005">
    <property type="entry name" value="ABC_tran"/>
    <property type="match status" value="1"/>
</dbReference>
<dbReference type="PANTHER" id="PTHR43553">
    <property type="entry name" value="HEAVY METAL TRANSPORTER"/>
    <property type="match status" value="1"/>
</dbReference>
<keyword evidence="8" id="KW-0472">Membrane</keyword>
<comment type="similarity">
    <text evidence="2">Belongs to the ABC transporter superfamily.</text>
</comment>
<evidence type="ECO:0000256" key="7">
    <source>
        <dbReference type="ARBA" id="ARBA00022967"/>
    </source>
</evidence>
<dbReference type="InterPro" id="IPR027417">
    <property type="entry name" value="P-loop_NTPase"/>
</dbReference>
<dbReference type="Gene3D" id="3.40.50.300">
    <property type="entry name" value="P-loop containing nucleotide triphosphate hydrolases"/>
    <property type="match status" value="1"/>
</dbReference>
<evidence type="ECO:0000256" key="1">
    <source>
        <dbReference type="ARBA" id="ARBA00004202"/>
    </source>
</evidence>
<dbReference type="InterPro" id="IPR015856">
    <property type="entry name" value="ABC_transpr_CbiO/EcfA_su"/>
</dbReference>
<dbReference type="CDD" id="cd03225">
    <property type="entry name" value="ABC_cobalt_CbiO_domain1"/>
    <property type="match status" value="1"/>
</dbReference>
<dbReference type="GO" id="GO:0042626">
    <property type="term" value="F:ATPase-coupled transmembrane transporter activity"/>
    <property type="evidence" value="ECO:0007669"/>
    <property type="project" value="TreeGrafter"/>
</dbReference>
<evidence type="ECO:0000313" key="11">
    <source>
        <dbReference type="Proteomes" id="UP001288944"/>
    </source>
</evidence>
<comment type="subcellular location">
    <subcellularLocation>
        <location evidence="1">Cell membrane</location>
        <topology evidence="1">Peripheral membrane protein</topology>
    </subcellularLocation>
</comment>
<feature type="non-terminal residue" evidence="10">
    <location>
        <position position="166"/>
    </location>
</feature>
<evidence type="ECO:0000256" key="6">
    <source>
        <dbReference type="ARBA" id="ARBA00022840"/>
    </source>
</evidence>
<organism evidence="10 11">
    <name type="scientific">Clostridium perfringens</name>
    <dbReference type="NCBI Taxonomy" id="1502"/>
    <lineage>
        <taxon>Bacteria</taxon>
        <taxon>Bacillati</taxon>
        <taxon>Bacillota</taxon>
        <taxon>Clostridia</taxon>
        <taxon>Eubacteriales</taxon>
        <taxon>Clostridiaceae</taxon>
        <taxon>Clostridium</taxon>
    </lineage>
</organism>
<dbReference type="PROSITE" id="PS50893">
    <property type="entry name" value="ABC_TRANSPORTER_2"/>
    <property type="match status" value="1"/>
</dbReference>
<evidence type="ECO:0000256" key="3">
    <source>
        <dbReference type="ARBA" id="ARBA00022448"/>
    </source>
</evidence>
<dbReference type="EMBL" id="WNUR01000648">
    <property type="protein sequence ID" value="MDZ7542951.1"/>
    <property type="molecule type" value="Genomic_DNA"/>
</dbReference>
<dbReference type="Proteomes" id="UP001288944">
    <property type="component" value="Unassembled WGS sequence"/>
</dbReference>
<dbReference type="AlphaFoldDB" id="A0AAW9KB64"/>
<sequence>MIQLERVSFRYPKRDVLFQDLSLHIPRGQWVSIVGPNGSGKSTLIKLINGLLVPEEGTITVGDMVLSRDTIEQVRSRVGYLFQNPDNQFIATTVRDDMAYGMENRCVPREQMEERIDQVASELGLNEWLNRHPASLSGGQKQRVAIAGLLVLNPDIMIWDEATSML</sequence>
<dbReference type="GO" id="GO:0005524">
    <property type="term" value="F:ATP binding"/>
    <property type="evidence" value="ECO:0007669"/>
    <property type="project" value="UniProtKB-KW"/>
</dbReference>
<evidence type="ECO:0000259" key="9">
    <source>
        <dbReference type="PROSITE" id="PS50893"/>
    </source>
</evidence>
<reference evidence="10" key="1">
    <citation type="submission" date="2019-11" db="EMBL/GenBank/DDBJ databases">
        <title>Characterization of Clostridium perfringens isolates from swine manure treated agricultural soils.</title>
        <authorList>
            <person name="Wushke S.T."/>
        </authorList>
    </citation>
    <scope>NUCLEOTIDE SEQUENCE</scope>
    <source>
        <strain evidence="10">X62</strain>
    </source>
</reference>
<evidence type="ECO:0000256" key="8">
    <source>
        <dbReference type="ARBA" id="ARBA00023136"/>
    </source>
</evidence>
<dbReference type="InterPro" id="IPR017871">
    <property type="entry name" value="ABC_transporter-like_CS"/>
</dbReference>
<dbReference type="SUPFAM" id="SSF52540">
    <property type="entry name" value="P-loop containing nucleoside triphosphate hydrolases"/>
    <property type="match status" value="1"/>
</dbReference>